<proteinExistence type="predicted"/>
<dbReference type="Proteomes" id="UP000269154">
    <property type="component" value="Unassembled WGS sequence"/>
</dbReference>
<feature type="transmembrane region" description="Helical" evidence="1">
    <location>
        <begin position="37"/>
        <end position="58"/>
    </location>
</feature>
<accession>A0A3N6NDQ1</accession>
<gene>
    <name evidence="2" type="ORF">D5R40_13415</name>
</gene>
<organism evidence="2 3">
    <name type="scientific">Okeania hirsuta</name>
    <dbReference type="NCBI Taxonomy" id="1458930"/>
    <lineage>
        <taxon>Bacteria</taxon>
        <taxon>Bacillati</taxon>
        <taxon>Cyanobacteriota</taxon>
        <taxon>Cyanophyceae</taxon>
        <taxon>Oscillatoriophycideae</taxon>
        <taxon>Oscillatoriales</taxon>
        <taxon>Microcoleaceae</taxon>
        <taxon>Okeania</taxon>
    </lineage>
</organism>
<protein>
    <submittedName>
        <fullName evidence="2">Uncharacterized protein</fullName>
    </submittedName>
</protein>
<sequence length="83" mass="9240">MKQVLTFVELFLASLFLVLTISHPAMAYVGPGAGLAAIGAFFALVAGIIAALFGFLWYPIKRLLRKRKQSKEEENDRQKEEAQ</sequence>
<evidence type="ECO:0000313" key="2">
    <source>
        <dbReference type="EMBL" id="RQH43174.1"/>
    </source>
</evidence>
<keyword evidence="1" id="KW-0812">Transmembrane</keyword>
<reference evidence="2 3" key="1">
    <citation type="journal article" date="2018" name="ACS Chem. Biol.">
        <title>Ketoreductase domain dysfunction expands chemodiversity: malyngamide biosynthesis in the cyanobacterium Okeania hirsuta.</title>
        <authorList>
            <person name="Moss N.A."/>
            <person name="Leao T."/>
            <person name="Rankin M."/>
            <person name="McCullough T.M."/>
            <person name="Qu P."/>
            <person name="Korobeynikov A."/>
            <person name="Smith J.L."/>
            <person name="Gerwick L."/>
            <person name="Gerwick W.H."/>
        </authorList>
    </citation>
    <scope>NUCLEOTIDE SEQUENCE [LARGE SCALE GENOMIC DNA]</scope>
    <source>
        <strain evidence="2 3">PAB10Feb10-1</strain>
    </source>
</reference>
<evidence type="ECO:0000313" key="3">
    <source>
        <dbReference type="Proteomes" id="UP000269154"/>
    </source>
</evidence>
<dbReference type="EMBL" id="RCBY01000065">
    <property type="protein sequence ID" value="RQH43174.1"/>
    <property type="molecule type" value="Genomic_DNA"/>
</dbReference>
<keyword evidence="3" id="KW-1185">Reference proteome</keyword>
<keyword evidence="1" id="KW-1133">Transmembrane helix</keyword>
<dbReference type="AlphaFoldDB" id="A0A3N6NDQ1"/>
<keyword evidence="1" id="KW-0472">Membrane</keyword>
<evidence type="ECO:0000256" key="1">
    <source>
        <dbReference type="SAM" id="Phobius"/>
    </source>
</evidence>
<name>A0A3N6NDQ1_9CYAN</name>
<comment type="caution">
    <text evidence="2">The sequence shown here is derived from an EMBL/GenBank/DDBJ whole genome shotgun (WGS) entry which is preliminary data.</text>
</comment>